<evidence type="ECO:0000259" key="1">
    <source>
        <dbReference type="Pfam" id="PF21758"/>
    </source>
</evidence>
<reference evidence="2 3" key="1">
    <citation type="submission" date="2019-02" db="EMBL/GenBank/DDBJ databases">
        <title>Complete Genome Sequence of Desulfovibrio desulfuricans IC1, a Sulfonate Utilizing Anaerobe.</title>
        <authorList>
            <person name="Day L.A."/>
            <person name="De Leon K.B."/>
            <person name="Wall J.D."/>
        </authorList>
    </citation>
    <scope>NUCLEOTIDE SEQUENCE [LARGE SCALE GENOMIC DNA]</scope>
    <source>
        <strain evidence="2 3">IC1</strain>
    </source>
</reference>
<dbReference type="Pfam" id="PF21758">
    <property type="entry name" value="PAC_bac"/>
    <property type="match status" value="1"/>
</dbReference>
<accession>A0A4P7UKU2</accession>
<dbReference type="OrthoDB" id="5460262at2"/>
<proteinExistence type="predicted"/>
<protein>
    <recommendedName>
        <fullName evidence="1">Prenylated flavin chaperone LpdD-like domain-containing protein</fullName>
    </recommendedName>
</protein>
<dbReference type="Proteomes" id="UP000297065">
    <property type="component" value="Chromosome"/>
</dbReference>
<organism evidence="2 3">
    <name type="scientific">Desulfovibrio desulfuricans</name>
    <dbReference type="NCBI Taxonomy" id="876"/>
    <lineage>
        <taxon>Bacteria</taxon>
        <taxon>Pseudomonadati</taxon>
        <taxon>Thermodesulfobacteriota</taxon>
        <taxon>Desulfovibrionia</taxon>
        <taxon>Desulfovibrionales</taxon>
        <taxon>Desulfovibrionaceae</taxon>
        <taxon>Desulfovibrio</taxon>
    </lineage>
</organism>
<evidence type="ECO:0000313" key="2">
    <source>
        <dbReference type="EMBL" id="QCC85438.1"/>
    </source>
</evidence>
<gene>
    <name evidence="2" type="ORF">DDIC_06015</name>
</gene>
<sequence>MRFTARRGRLTIHLRVFRQGRDLQVLCGGGATHIGAVALAAPVADHPPMPGQAQGQAQHDAQIQVQLLGLPGHKEADLAQYMAESMAQALNCAVCVSAGIHYDNITREEITQVEQMTRDLTQRCIIALQKDC</sequence>
<feature type="domain" description="Prenylated flavin chaperone LpdD-like" evidence="1">
    <location>
        <begin position="7"/>
        <end position="128"/>
    </location>
</feature>
<dbReference type="RefSeq" id="WP_136399604.1">
    <property type="nucleotide sequence ID" value="NZ_CP036295.1"/>
</dbReference>
<dbReference type="InterPro" id="IPR048844">
    <property type="entry name" value="LpdD_chaperone-like"/>
</dbReference>
<dbReference type="AlphaFoldDB" id="A0A4P7UKU2"/>
<evidence type="ECO:0000313" key="3">
    <source>
        <dbReference type="Proteomes" id="UP000297065"/>
    </source>
</evidence>
<dbReference type="EMBL" id="CP036295">
    <property type="protein sequence ID" value="QCC85438.1"/>
    <property type="molecule type" value="Genomic_DNA"/>
</dbReference>
<name>A0A4P7UKU2_DESDE</name>